<feature type="compositionally biased region" description="Pro residues" evidence="1">
    <location>
        <begin position="474"/>
        <end position="525"/>
    </location>
</feature>
<evidence type="ECO:0000313" key="4">
    <source>
        <dbReference type="EMBL" id="KAF2846217.1"/>
    </source>
</evidence>
<dbReference type="Proteomes" id="UP000799423">
    <property type="component" value="Unassembled WGS sequence"/>
</dbReference>
<name>A0A6A7AV30_9PLEO</name>
<reference evidence="4" key="1">
    <citation type="submission" date="2020-01" db="EMBL/GenBank/DDBJ databases">
        <authorList>
            <consortium name="DOE Joint Genome Institute"/>
            <person name="Haridas S."/>
            <person name="Albert R."/>
            <person name="Binder M."/>
            <person name="Bloem J."/>
            <person name="Labutti K."/>
            <person name="Salamov A."/>
            <person name="Andreopoulos B."/>
            <person name="Baker S.E."/>
            <person name="Barry K."/>
            <person name="Bills G."/>
            <person name="Bluhm B.H."/>
            <person name="Cannon C."/>
            <person name="Castanera R."/>
            <person name="Culley D.E."/>
            <person name="Daum C."/>
            <person name="Ezra D."/>
            <person name="Gonzalez J.B."/>
            <person name="Henrissat B."/>
            <person name="Kuo A."/>
            <person name="Liang C."/>
            <person name="Lipzen A."/>
            <person name="Lutzoni F."/>
            <person name="Magnuson J."/>
            <person name="Mondo S."/>
            <person name="Nolan M."/>
            <person name="Ohm R."/>
            <person name="Pangilinan J."/>
            <person name="Park H.-J."/>
            <person name="Ramirez L."/>
            <person name="Alfaro M."/>
            <person name="Sun H."/>
            <person name="Tritt A."/>
            <person name="Yoshinaga Y."/>
            <person name="Zwiers L.-H."/>
            <person name="Turgeon B.G."/>
            <person name="Goodwin S.B."/>
            <person name="Spatafora J.W."/>
            <person name="Crous P.W."/>
            <person name="Grigoriev I.V."/>
        </authorList>
    </citation>
    <scope>NUCLEOTIDE SEQUENCE</scope>
    <source>
        <strain evidence="4">IPT5</strain>
    </source>
</reference>
<evidence type="ECO:0000256" key="2">
    <source>
        <dbReference type="SAM" id="Phobius"/>
    </source>
</evidence>
<sequence length="640" mass="68799">MALINTLFTVLIISATINAQNNYYYEPSTSSFAPAFWTITTRLIDVYSESPYTYYNGEITTETYLETRTIKSDVTPTVAATFTTTYADSYSDVEVVYLYYPTGVVTESDLVPTKVYGVSATTSPSTTTKTVYDYYMPVTMTAPSSCPTVFTVTSVASVDIPRAARELVTATSVATGSTVSDRYGDTTVSETWYLSGGAAPYPTTNDFNYYAYIESCYTPPLPYRTASPTPSSTTGGGLYYDPYDPSSSSTSSSSSDDSCYWGPSGCLLPVEEIIIIVCSIVGGFFLLGFLESWFWFRRLMHGRTAMRLGTVCWILITLFMLCATRTQDRRTKEDQVLLAEKWKEMKAGAKFKAWMKYGFRHRYPEEHLGQFSRMTVGIVPPGEPLPEMEQPPPGFLPGPQVFYYGPQWAVGPNGQPISQQGFVVPPGQHAGYNASEMTKQGLIVGGAPIYPQLLQPVHAASRGATNITASSPLPGGPGPTPPPKVALPALPPRPPMPAPQPNPAGVDAPPPPQAPRSAPPPPPVATPEAALTTTTQDTPPDAATENALSEATQEAPLAISTQKTSLEAPTKDAPLNAPTKEEVAKEPTQGAPPPSATQDAPQLPPIDLSESSASKAPQIPNQPSAPPPPKSDPDNKSLYD</sequence>
<accession>A0A6A7AV30</accession>
<feature type="transmembrane region" description="Helical" evidence="2">
    <location>
        <begin position="308"/>
        <end position="326"/>
    </location>
</feature>
<dbReference type="OrthoDB" id="3795566at2759"/>
<evidence type="ECO:0000256" key="3">
    <source>
        <dbReference type="SAM" id="SignalP"/>
    </source>
</evidence>
<feature type="signal peptide" evidence="3">
    <location>
        <begin position="1"/>
        <end position="19"/>
    </location>
</feature>
<feature type="compositionally biased region" description="Basic and acidic residues" evidence="1">
    <location>
        <begin position="631"/>
        <end position="640"/>
    </location>
</feature>
<keyword evidence="2" id="KW-0812">Transmembrane</keyword>
<keyword evidence="3" id="KW-0732">Signal</keyword>
<evidence type="ECO:0000256" key="1">
    <source>
        <dbReference type="SAM" id="MobiDB-lite"/>
    </source>
</evidence>
<gene>
    <name evidence="4" type="ORF">T440DRAFT_511066</name>
</gene>
<keyword evidence="2" id="KW-1133">Transmembrane helix</keyword>
<dbReference type="AlphaFoldDB" id="A0A6A7AV30"/>
<keyword evidence="5" id="KW-1185">Reference proteome</keyword>
<feature type="chain" id="PRO_5025461746" evidence="3">
    <location>
        <begin position="20"/>
        <end position="640"/>
    </location>
</feature>
<proteinExistence type="predicted"/>
<feature type="compositionally biased region" description="Low complexity" evidence="1">
    <location>
        <begin position="526"/>
        <end position="544"/>
    </location>
</feature>
<keyword evidence="2" id="KW-0472">Membrane</keyword>
<protein>
    <submittedName>
        <fullName evidence="4">Uncharacterized protein</fullName>
    </submittedName>
</protein>
<evidence type="ECO:0000313" key="5">
    <source>
        <dbReference type="Proteomes" id="UP000799423"/>
    </source>
</evidence>
<dbReference type="EMBL" id="MU006337">
    <property type="protein sequence ID" value="KAF2846217.1"/>
    <property type="molecule type" value="Genomic_DNA"/>
</dbReference>
<feature type="region of interest" description="Disordered" evidence="1">
    <location>
        <begin position="466"/>
        <end position="640"/>
    </location>
</feature>
<organism evidence="4 5">
    <name type="scientific">Plenodomus tracheiphilus IPT5</name>
    <dbReference type="NCBI Taxonomy" id="1408161"/>
    <lineage>
        <taxon>Eukaryota</taxon>
        <taxon>Fungi</taxon>
        <taxon>Dikarya</taxon>
        <taxon>Ascomycota</taxon>
        <taxon>Pezizomycotina</taxon>
        <taxon>Dothideomycetes</taxon>
        <taxon>Pleosporomycetidae</taxon>
        <taxon>Pleosporales</taxon>
        <taxon>Pleosporineae</taxon>
        <taxon>Leptosphaeriaceae</taxon>
        <taxon>Plenodomus</taxon>
    </lineage>
</organism>
<feature type="transmembrane region" description="Helical" evidence="2">
    <location>
        <begin position="273"/>
        <end position="296"/>
    </location>
</feature>